<reference evidence="3" key="1">
    <citation type="journal article" date="2015" name="Proc. Natl. Acad. Sci. U.S.A.">
        <title>Genome sequencing of adzuki bean (Vigna angularis) provides insight into high starch and low fat accumulation and domestication.</title>
        <authorList>
            <person name="Yang K."/>
            <person name="Tian Z."/>
            <person name="Chen C."/>
            <person name="Luo L."/>
            <person name="Zhao B."/>
            <person name="Wang Z."/>
            <person name="Yu L."/>
            <person name="Li Y."/>
            <person name="Sun Y."/>
            <person name="Li W."/>
            <person name="Chen Y."/>
            <person name="Li Y."/>
            <person name="Zhang Y."/>
            <person name="Ai D."/>
            <person name="Zhao J."/>
            <person name="Shang C."/>
            <person name="Ma Y."/>
            <person name="Wu B."/>
            <person name="Wang M."/>
            <person name="Gao L."/>
            <person name="Sun D."/>
            <person name="Zhang P."/>
            <person name="Guo F."/>
            <person name="Wang W."/>
            <person name="Li Y."/>
            <person name="Wang J."/>
            <person name="Varshney R.K."/>
            <person name="Wang J."/>
            <person name="Ling H.Q."/>
            <person name="Wan P."/>
        </authorList>
    </citation>
    <scope>NUCLEOTIDE SEQUENCE</scope>
    <source>
        <strain evidence="3">cv. Jingnong 6</strain>
    </source>
</reference>
<sequence length="542" mass="58714">MKSLKANLVDVLLAPSRIVADPPPCDADAAPAPATVADLLPACGADADAPLPAIDAALPACDADADAPLPASDADADPALVDADTLLQSTSIDRPLSGPLVIDKVRSSLTDRTLVWRNDSEAISDHKRCSTRTNDSEAGRPKFSPFALTNILVIRPHRSTSLAINHSTHSKVVHLGRPRDRVSTVTDRQNLPHCRSTMSRTTTKNEPHIKFVHPGRQQDRVSTVIDRQNCPHHRSTIIQPPHPFDPTDVQPSGLNDVRPLGFNRHLAIKSHGRSVTCAHPFCLNCDVLCGLKRPPFGHTHVGSSLTFGFKRPAISLANVRSFSFIDARPSMATSAPTFGYSTKLMLAHCIPAFVFTNVQHSASLTFVNSASTARPSIDTTVRPSDLSDARRQCQRTFKESAVRPQRSTVNVNKRSKSQPFSLNARPSMSTNVQRVSRSASTLDRQCQRTFKESAVRPQRSTINVNNVQTVGRSASRFGFNPSTITVSSVQTVGRSASRFGFNPSTITVSSVQIVGRSTSRFGFNPSTITVSSVKTVDRSASF</sequence>
<name>A0A0L9U208_PHAAN</name>
<feature type="compositionally biased region" description="Polar residues" evidence="1">
    <location>
        <begin position="405"/>
        <end position="431"/>
    </location>
</feature>
<dbReference type="Gramene" id="KOM36863">
    <property type="protein sequence ID" value="KOM36863"/>
    <property type="gene ID" value="LR48_Vigan03g024400"/>
</dbReference>
<dbReference type="EMBL" id="CM003373">
    <property type="protein sequence ID" value="KOM36863.1"/>
    <property type="molecule type" value="Genomic_DNA"/>
</dbReference>
<gene>
    <name evidence="2" type="ORF">LR48_Vigan03g024400</name>
</gene>
<evidence type="ECO:0000313" key="3">
    <source>
        <dbReference type="Proteomes" id="UP000053144"/>
    </source>
</evidence>
<feature type="region of interest" description="Disordered" evidence="1">
    <location>
        <begin position="403"/>
        <end position="431"/>
    </location>
</feature>
<organism evidence="2 3">
    <name type="scientific">Phaseolus angularis</name>
    <name type="common">Azuki bean</name>
    <name type="synonym">Vigna angularis</name>
    <dbReference type="NCBI Taxonomy" id="3914"/>
    <lineage>
        <taxon>Eukaryota</taxon>
        <taxon>Viridiplantae</taxon>
        <taxon>Streptophyta</taxon>
        <taxon>Embryophyta</taxon>
        <taxon>Tracheophyta</taxon>
        <taxon>Spermatophyta</taxon>
        <taxon>Magnoliopsida</taxon>
        <taxon>eudicotyledons</taxon>
        <taxon>Gunneridae</taxon>
        <taxon>Pentapetalae</taxon>
        <taxon>rosids</taxon>
        <taxon>fabids</taxon>
        <taxon>Fabales</taxon>
        <taxon>Fabaceae</taxon>
        <taxon>Papilionoideae</taxon>
        <taxon>50 kb inversion clade</taxon>
        <taxon>NPAAA clade</taxon>
        <taxon>indigoferoid/millettioid clade</taxon>
        <taxon>Phaseoleae</taxon>
        <taxon>Vigna</taxon>
    </lineage>
</organism>
<evidence type="ECO:0000256" key="1">
    <source>
        <dbReference type="SAM" id="MobiDB-lite"/>
    </source>
</evidence>
<dbReference type="AlphaFoldDB" id="A0A0L9U208"/>
<dbReference type="Proteomes" id="UP000053144">
    <property type="component" value="Chromosome 3"/>
</dbReference>
<accession>A0A0L9U208</accession>
<protein>
    <submittedName>
        <fullName evidence="2">Uncharacterized protein</fullName>
    </submittedName>
</protein>
<evidence type="ECO:0000313" key="2">
    <source>
        <dbReference type="EMBL" id="KOM36863.1"/>
    </source>
</evidence>
<proteinExistence type="predicted"/>